<dbReference type="InterPro" id="IPR019775">
    <property type="entry name" value="WD40_repeat_CS"/>
</dbReference>
<dbReference type="InterPro" id="IPR028021">
    <property type="entry name" value="Katanin_C-terminal"/>
</dbReference>
<feature type="repeat" description="WD" evidence="12">
    <location>
        <begin position="54"/>
        <end position="95"/>
    </location>
</feature>
<evidence type="ECO:0000256" key="5">
    <source>
        <dbReference type="ARBA" id="ARBA00022701"/>
    </source>
</evidence>
<dbReference type="AlphaFoldDB" id="A0A0U9HJ02"/>
<keyword evidence="4" id="KW-0132">Cell division</keyword>
<dbReference type="InterPro" id="IPR001680">
    <property type="entry name" value="WD40_rpt"/>
</dbReference>
<dbReference type="FunFam" id="2.130.10.10:FF:000846">
    <property type="entry name" value="Katanin p80 WD40 repeat-containing subunit B1 homolog"/>
    <property type="match status" value="1"/>
</dbReference>
<feature type="compositionally biased region" description="Basic and acidic residues" evidence="13">
    <location>
        <begin position="604"/>
        <end position="619"/>
    </location>
</feature>
<dbReference type="OrthoDB" id="538223at2759"/>
<feature type="region of interest" description="Disordered" evidence="13">
    <location>
        <begin position="306"/>
        <end position="683"/>
    </location>
</feature>
<reference evidence="15 16" key="1">
    <citation type="journal article" date="2014" name="Nat. Commun.">
        <title>Klebsormidium flaccidum genome reveals primary factors for plant terrestrial adaptation.</title>
        <authorList>
            <person name="Hori K."/>
            <person name="Maruyama F."/>
            <person name="Fujisawa T."/>
            <person name="Togashi T."/>
            <person name="Yamamoto N."/>
            <person name="Seo M."/>
            <person name="Sato S."/>
            <person name="Yamada T."/>
            <person name="Mori H."/>
            <person name="Tajima N."/>
            <person name="Moriyama T."/>
            <person name="Ikeuchi M."/>
            <person name="Watanabe M."/>
            <person name="Wada H."/>
            <person name="Kobayashi K."/>
            <person name="Saito M."/>
            <person name="Masuda T."/>
            <person name="Sasaki-Sekimoto Y."/>
            <person name="Mashiguchi K."/>
            <person name="Awai K."/>
            <person name="Shimojima M."/>
            <person name="Masuda S."/>
            <person name="Iwai M."/>
            <person name="Nobusawa T."/>
            <person name="Narise T."/>
            <person name="Kondo S."/>
            <person name="Saito H."/>
            <person name="Sato R."/>
            <person name="Murakawa M."/>
            <person name="Ihara Y."/>
            <person name="Oshima-Yamada Y."/>
            <person name="Ohtaka K."/>
            <person name="Satoh M."/>
            <person name="Sonobe K."/>
            <person name="Ishii M."/>
            <person name="Ohtani R."/>
            <person name="Kanamori-Sato M."/>
            <person name="Honoki R."/>
            <person name="Miyazaki D."/>
            <person name="Mochizuki H."/>
            <person name="Umetsu J."/>
            <person name="Higashi K."/>
            <person name="Shibata D."/>
            <person name="Kamiya Y."/>
            <person name="Sato N."/>
            <person name="Nakamura Y."/>
            <person name="Tabata S."/>
            <person name="Ida S."/>
            <person name="Kurokawa K."/>
            <person name="Ohta H."/>
        </authorList>
    </citation>
    <scope>NUCLEOTIDE SEQUENCE [LARGE SCALE GENOMIC DNA]</scope>
    <source>
        <strain evidence="15 16">NIES-2285</strain>
    </source>
</reference>
<dbReference type="PROSITE" id="PS50294">
    <property type="entry name" value="WD_REPEATS_REGION"/>
    <property type="match status" value="4"/>
</dbReference>
<comment type="function">
    <text evidence="10">Participates in a complex which severs microtubules in an ATP-dependent manner. May act to target the enzymatic subunit of this complex to sites of action such as the centrosome. Microtubule severing may promote rapid reorganization of cellular microtubule arrays and the release of microtubules from the centrosome following nucleation.</text>
</comment>
<feature type="repeat" description="WD" evidence="12">
    <location>
        <begin position="180"/>
        <end position="221"/>
    </location>
</feature>
<dbReference type="Gene3D" id="2.130.10.10">
    <property type="entry name" value="YVTN repeat-like/Quinoprotein amine dehydrogenase"/>
    <property type="match status" value="2"/>
</dbReference>
<proteinExistence type="inferred from homology"/>
<evidence type="ECO:0000256" key="13">
    <source>
        <dbReference type="SAM" id="MobiDB-lite"/>
    </source>
</evidence>
<dbReference type="PANTHER" id="PTHR19845">
    <property type="entry name" value="KATANIN P80 SUBUNIT"/>
    <property type="match status" value="1"/>
</dbReference>
<dbReference type="Proteomes" id="UP000054558">
    <property type="component" value="Unassembled WGS sequence"/>
</dbReference>
<sequence>MAKRAYKLQEFVAHSSNVNCLKIGRRSSGVLVTGGDDKKVNMWAIGKPDSIMSLTGHSSPIECVTFDLAEEIVVAGAAGGTLKIWDLELQKVVRTLTGHRANCISVDFHPYGEYFASGSLDTNLKIWDIRRRGCVHTYKGHTGGVRCVKFSPDGRWLVSGGQDNSVKLWDLTAGKMMHDFTLHDGPIHDLTFHPHEFVLATGSQDRTTKLWDLETYELIGSAGPETTGVRNVFFTPDGRTVLSAVQDNLKVWGWEPVVCHDTVDTNWGRISDMALHEGKVIGCSIQQSTVGVWIVDLSRVAPFSAGAQSKAAPKPISRPATEIRPVSNGSDNGSQVASRESSQQSSRATTPAKPISRARTPPDSAEQVFSSPSVHAGSASSPPPAKAADFYAPRASPAAASGARQAGSVIATPPRGSPRPGADVSTAPLPSDRSEKRELQRTPPRRREEATPRGEKGNGGSSSLPRGEDRDPMGEAAASGSGRTEEGTEGGVNVKHNNGSVTDRSAPKDYERPSQPNSSADDTGQKAGIGRRVSRAEKKEIEFEILAPAGPNPHRTSEADAAGVPTSAEPVRAGGKRRSGLFKPEDHDIFGPTRTADGAGLSGRDSDAVVRSENGREAEGAVPSGRGKSPRGEKETKSVAIAAPGDSLMRGAALPGAALSTPGPSGREPPFSHHTPASNGGSRARVDALSALSALARSPSVTGDRSRKEGPLGLDIKAFLPKSASKLAPDGDAASVSDAELIESLMGQHATMSTIMQSRLTNLAVVRTFWARNDLKGAIEAMDKMADHALLVDVLGTMAHRSDVFSLELAAQAMPLLGELLTSQHDRYVLVAIAVAASLLKSFGSLIKEARQASPAVGVDLSAEERLERCNACYRGFLVLRGKLEGLARTSGEVGKMSRELIFELEELQ</sequence>
<keyword evidence="9" id="KW-0131">Cell cycle</keyword>
<dbReference type="GO" id="GO:0005737">
    <property type="term" value="C:cytoplasm"/>
    <property type="evidence" value="ECO:0007669"/>
    <property type="project" value="UniProtKB-UniRule"/>
</dbReference>
<dbReference type="GO" id="GO:0051013">
    <property type="term" value="P:microtubule severing"/>
    <property type="evidence" value="ECO:0007669"/>
    <property type="project" value="UniProtKB-UniRule"/>
</dbReference>
<feature type="repeat" description="WD" evidence="12">
    <location>
        <begin position="11"/>
        <end position="53"/>
    </location>
</feature>
<evidence type="ECO:0000256" key="4">
    <source>
        <dbReference type="ARBA" id="ARBA00022618"/>
    </source>
</evidence>
<evidence type="ECO:0000256" key="2">
    <source>
        <dbReference type="ARBA" id="ARBA00022490"/>
    </source>
</evidence>
<evidence type="ECO:0000313" key="16">
    <source>
        <dbReference type="Proteomes" id="UP000054558"/>
    </source>
</evidence>
<dbReference type="HAMAP" id="MF_03022">
    <property type="entry name" value="Katanin_p80_B1"/>
    <property type="match status" value="1"/>
</dbReference>
<gene>
    <name evidence="15" type="ORF">KFL_000610190</name>
</gene>
<dbReference type="EMBL" id="DF237010">
    <property type="protein sequence ID" value="GAQ80741.1"/>
    <property type="molecule type" value="Genomic_DNA"/>
</dbReference>
<dbReference type="CDD" id="cd00200">
    <property type="entry name" value="WD40"/>
    <property type="match status" value="1"/>
</dbReference>
<dbReference type="SUPFAM" id="SSF50978">
    <property type="entry name" value="WD40 repeat-like"/>
    <property type="match status" value="1"/>
</dbReference>
<feature type="compositionally biased region" description="Low complexity" evidence="13">
    <location>
        <begin position="334"/>
        <end position="348"/>
    </location>
</feature>
<dbReference type="GO" id="GO:0051301">
    <property type="term" value="P:cell division"/>
    <property type="evidence" value="ECO:0007669"/>
    <property type="project" value="UniProtKB-KW"/>
</dbReference>
<evidence type="ECO:0000256" key="8">
    <source>
        <dbReference type="ARBA" id="ARBA00023212"/>
    </source>
</evidence>
<dbReference type="GO" id="GO:0008352">
    <property type="term" value="C:katanin complex"/>
    <property type="evidence" value="ECO:0000318"/>
    <property type="project" value="GO_Central"/>
</dbReference>
<protein>
    <recommendedName>
        <fullName evidence="11">Katanin p80 WD40 repeat-containing subunit B1 homolog</fullName>
    </recommendedName>
</protein>
<dbReference type="PRINTS" id="PR00320">
    <property type="entry name" value="GPROTEINBRPT"/>
</dbReference>
<dbReference type="InterPro" id="IPR036322">
    <property type="entry name" value="WD40_repeat_dom_sf"/>
</dbReference>
<dbReference type="GO" id="GO:0008017">
    <property type="term" value="F:microtubule binding"/>
    <property type="evidence" value="ECO:0007669"/>
    <property type="project" value="UniProtKB-UniRule"/>
</dbReference>
<dbReference type="PANTHER" id="PTHR19845:SF0">
    <property type="entry name" value="KATANIN P80 WD40 REPEAT-CONTAINING SUBUNIT B1"/>
    <property type="match status" value="1"/>
</dbReference>
<keyword evidence="2 11" id="KW-0963">Cytoplasm</keyword>
<dbReference type="GO" id="GO:0005819">
    <property type="term" value="C:spindle"/>
    <property type="evidence" value="ECO:0007669"/>
    <property type="project" value="UniProtKB-SubCell"/>
</dbReference>
<accession>A0A0U9HJ02</accession>
<dbReference type="GO" id="GO:0007019">
    <property type="term" value="P:microtubule depolymerization"/>
    <property type="evidence" value="ECO:0000318"/>
    <property type="project" value="GO_Central"/>
</dbReference>
<dbReference type="SMART" id="SM00320">
    <property type="entry name" value="WD40"/>
    <property type="match status" value="6"/>
</dbReference>
<name>A0A0U9HJ02_KLENI</name>
<evidence type="ECO:0000256" key="9">
    <source>
        <dbReference type="ARBA" id="ARBA00023306"/>
    </source>
</evidence>
<dbReference type="InterPro" id="IPR015943">
    <property type="entry name" value="WD40/YVTN_repeat-like_dom_sf"/>
</dbReference>
<keyword evidence="5 11" id="KW-0493">Microtubule</keyword>
<evidence type="ECO:0000256" key="3">
    <source>
        <dbReference type="ARBA" id="ARBA00022574"/>
    </source>
</evidence>
<evidence type="ECO:0000256" key="6">
    <source>
        <dbReference type="ARBA" id="ARBA00022737"/>
    </source>
</evidence>
<dbReference type="InterPro" id="IPR020472">
    <property type="entry name" value="WD40_PAC1"/>
</dbReference>
<dbReference type="PROSITE" id="PS00678">
    <property type="entry name" value="WD_REPEATS_1"/>
    <property type="match status" value="2"/>
</dbReference>
<feature type="domain" description="Katanin p80 subunit C-terminal" evidence="14">
    <location>
        <begin position="748"/>
        <end position="902"/>
    </location>
</feature>
<comment type="function">
    <text evidence="11">May participate in a complex which severs microtubules in an ATP-dependent manner. Microtubule severing may promote rapid reorganization of cellular microtubule arrays.</text>
</comment>
<dbReference type="Pfam" id="PF13925">
    <property type="entry name" value="Katanin_con80"/>
    <property type="match status" value="1"/>
</dbReference>
<dbReference type="STRING" id="105231.A0A0U9HJ02"/>
<evidence type="ECO:0000256" key="7">
    <source>
        <dbReference type="ARBA" id="ARBA00022776"/>
    </source>
</evidence>
<evidence type="ECO:0000256" key="1">
    <source>
        <dbReference type="ARBA" id="ARBA00004186"/>
    </source>
</evidence>
<evidence type="ECO:0000256" key="10">
    <source>
        <dbReference type="ARBA" id="ARBA00057470"/>
    </source>
</evidence>
<dbReference type="PROSITE" id="PS50082">
    <property type="entry name" value="WD_REPEATS_2"/>
    <property type="match status" value="5"/>
</dbReference>
<evidence type="ECO:0000259" key="14">
    <source>
        <dbReference type="Pfam" id="PF13925"/>
    </source>
</evidence>
<keyword evidence="7" id="KW-0498">Mitosis</keyword>
<comment type="subcellular location">
    <subcellularLocation>
        <location evidence="1">Cytoplasm</location>
        <location evidence="1">Cytoskeleton</location>
        <location evidence="1">Spindle</location>
    </subcellularLocation>
</comment>
<feature type="repeat" description="WD" evidence="12">
    <location>
        <begin position="96"/>
        <end position="137"/>
    </location>
</feature>
<keyword evidence="8 11" id="KW-0206">Cytoskeleton</keyword>
<comment type="similarity">
    <text evidence="11">Belongs to the WD repeat KATNB1 family.</text>
</comment>
<dbReference type="GO" id="GO:0005874">
    <property type="term" value="C:microtubule"/>
    <property type="evidence" value="ECO:0007669"/>
    <property type="project" value="UniProtKB-KW"/>
</dbReference>
<dbReference type="Pfam" id="PF00400">
    <property type="entry name" value="WD40"/>
    <property type="match status" value="5"/>
</dbReference>
<evidence type="ECO:0000313" key="15">
    <source>
        <dbReference type="EMBL" id="GAQ80741.1"/>
    </source>
</evidence>
<keyword evidence="3 12" id="KW-0853">WD repeat</keyword>
<feature type="repeat" description="WD" evidence="12">
    <location>
        <begin position="138"/>
        <end position="179"/>
    </location>
</feature>
<organism evidence="15 16">
    <name type="scientific">Klebsormidium nitens</name>
    <name type="common">Green alga</name>
    <name type="synonym">Ulothrix nitens</name>
    <dbReference type="NCBI Taxonomy" id="105231"/>
    <lineage>
        <taxon>Eukaryota</taxon>
        <taxon>Viridiplantae</taxon>
        <taxon>Streptophyta</taxon>
        <taxon>Klebsormidiophyceae</taxon>
        <taxon>Klebsormidiales</taxon>
        <taxon>Klebsormidiaceae</taxon>
        <taxon>Klebsormidium</taxon>
    </lineage>
</organism>
<feature type="compositionally biased region" description="Low complexity" evidence="13">
    <location>
        <begin position="370"/>
        <end position="407"/>
    </location>
</feature>
<keyword evidence="16" id="KW-1185">Reference proteome</keyword>
<feature type="compositionally biased region" description="Basic and acidic residues" evidence="13">
    <location>
        <begin position="432"/>
        <end position="456"/>
    </location>
</feature>
<dbReference type="OMA" id="AMDVQCP"/>
<keyword evidence="6" id="KW-0677">Repeat</keyword>
<evidence type="ECO:0000256" key="12">
    <source>
        <dbReference type="PROSITE-ProRule" id="PRU00221"/>
    </source>
</evidence>
<dbReference type="InterPro" id="IPR026962">
    <property type="entry name" value="KTNB1"/>
</dbReference>
<evidence type="ECO:0000256" key="11">
    <source>
        <dbReference type="HAMAP-Rule" id="MF_03022"/>
    </source>
</evidence>